<evidence type="ECO:0000313" key="2">
    <source>
        <dbReference type="EMBL" id="MBB5955875.1"/>
    </source>
</evidence>
<proteinExistence type="predicted"/>
<dbReference type="AlphaFoldDB" id="A0A841CIP1"/>
<accession>A0A841CIP1</accession>
<gene>
    <name evidence="2" type="ORF">FHS29_002456</name>
</gene>
<protein>
    <submittedName>
        <fullName evidence="2">Uncharacterized protein</fullName>
    </submittedName>
</protein>
<reference evidence="2 3" key="1">
    <citation type="submission" date="2020-08" db="EMBL/GenBank/DDBJ databases">
        <title>Genomic Encyclopedia of Type Strains, Phase III (KMG-III): the genomes of soil and plant-associated and newly described type strains.</title>
        <authorList>
            <person name="Whitman W."/>
        </authorList>
    </citation>
    <scope>NUCLEOTIDE SEQUENCE [LARGE SCALE GENOMIC DNA]</scope>
    <source>
        <strain evidence="2 3">CECT 8640</strain>
    </source>
</reference>
<dbReference type="RefSeq" id="WP_246440166.1">
    <property type="nucleotide sequence ID" value="NZ_JACHJN010000003.1"/>
</dbReference>
<keyword evidence="3" id="KW-1185">Reference proteome</keyword>
<sequence length="114" mass="12087">MTAVLADDSAGEAQSDQPPSFTEAEFAALIQGMVTDNAPRVFAVVQEYGERQDARVGAWGMAFPERADVVSADGTFTMSLQRPEGALRAFEPPGVAARLVWVEGADAGRGESVR</sequence>
<comment type="caution">
    <text evidence="2">The sequence shown here is derived from an EMBL/GenBank/DDBJ whole genome shotgun (WGS) entry which is preliminary data.</text>
</comment>
<feature type="region of interest" description="Disordered" evidence="1">
    <location>
        <begin position="1"/>
        <end position="20"/>
    </location>
</feature>
<organism evidence="2 3">
    <name type="scientific">Saccharothrix tamanrassetensis</name>
    <dbReference type="NCBI Taxonomy" id="1051531"/>
    <lineage>
        <taxon>Bacteria</taxon>
        <taxon>Bacillati</taxon>
        <taxon>Actinomycetota</taxon>
        <taxon>Actinomycetes</taxon>
        <taxon>Pseudonocardiales</taxon>
        <taxon>Pseudonocardiaceae</taxon>
        <taxon>Saccharothrix</taxon>
    </lineage>
</organism>
<name>A0A841CIP1_9PSEU</name>
<evidence type="ECO:0000313" key="3">
    <source>
        <dbReference type="Proteomes" id="UP000547510"/>
    </source>
</evidence>
<evidence type="ECO:0000256" key="1">
    <source>
        <dbReference type="SAM" id="MobiDB-lite"/>
    </source>
</evidence>
<dbReference type="Proteomes" id="UP000547510">
    <property type="component" value="Unassembled WGS sequence"/>
</dbReference>
<dbReference type="EMBL" id="JACHJN010000003">
    <property type="protein sequence ID" value="MBB5955875.1"/>
    <property type="molecule type" value="Genomic_DNA"/>
</dbReference>